<dbReference type="EMBL" id="NIDE01000008">
    <property type="protein sequence ID" value="OWK40164.1"/>
    <property type="molecule type" value="Genomic_DNA"/>
</dbReference>
<organism evidence="3 4">
    <name type="scientific">Fimbriiglobus ruber</name>
    <dbReference type="NCBI Taxonomy" id="1908690"/>
    <lineage>
        <taxon>Bacteria</taxon>
        <taxon>Pseudomonadati</taxon>
        <taxon>Planctomycetota</taxon>
        <taxon>Planctomycetia</taxon>
        <taxon>Gemmatales</taxon>
        <taxon>Gemmataceae</taxon>
        <taxon>Fimbriiglobus</taxon>
    </lineage>
</organism>
<protein>
    <submittedName>
        <fullName evidence="3">Lead, cadmium, zinc and mercury transporting ATPase</fullName>
    </submittedName>
</protein>
<feature type="domain" description="YDG" evidence="2">
    <location>
        <begin position="1957"/>
        <end position="2042"/>
    </location>
</feature>
<feature type="domain" description="YDG" evidence="2">
    <location>
        <begin position="1867"/>
        <end position="1951"/>
    </location>
</feature>
<feature type="domain" description="YDG" evidence="2">
    <location>
        <begin position="1687"/>
        <end position="1771"/>
    </location>
</feature>
<feature type="region of interest" description="Disordered" evidence="1">
    <location>
        <begin position="2067"/>
        <end position="2089"/>
    </location>
</feature>
<evidence type="ECO:0000256" key="1">
    <source>
        <dbReference type="SAM" id="MobiDB-lite"/>
    </source>
</evidence>
<dbReference type="SUPFAM" id="SSF51126">
    <property type="entry name" value="Pectin lyase-like"/>
    <property type="match status" value="1"/>
</dbReference>
<feature type="domain" description="YDG" evidence="2">
    <location>
        <begin position="1330"/>
        <end position="1412"/>
    </location>
</feature>
<keyword evidence="4" id="KW-1185">Reference proteome</keyword>
<feature type="domain" description="YDG" evidence="2">
    <location>
        <begin position="1045"/>
        <end position="1130"/>
    </location>
</feature>
<dbReference type="Pfam" id="PF18657">
    <property type="entry name" value="YDG"/>
    <property type="match status" value="10"/>
</dbReference>
<proteinExistence type="predicted"/>
<evidence type="ECO:0000259" key="2">
    <source>
        <dbReference type="Pfam" id="PF18657"/>
    </source>
</evidence>
<dbReference type="Proteomes" id="UP000214646">
    <property type="component" value="Unassembled WGS sequence"/>
</dbReference>
<feature type="domain" description="YDG" evidence="2">
    <location>
        <begin position="954"/>
        <end position="1039"/>
    </location>
</feature>
<comment type="caution">
    <text evidence="3">The sequence shown here is derived from an EMBL/GenBank/DDBJ whole genome shotgun (WGS) entry which is preliminary data.</text>
</comment>
<sequence length="2089" mass="201560">MMTMFLRGRKTGPVRKTARPVGLRVEEFEDRLVPATYNWNGSNALSISLATGESLAIVNTGSTSPAYKFTLSGGTDTWTATGNTADGGASAAVLSFNTNADLASSLAIDNNSAAAGANNVTFTSGTISSGAITVNTTTTGTTSIVTDAAAANLTAPAGGTVTLNNGAGAVTFSGTLNGGYNLVDNATGLTTFGAIVGGTTPLASISVVGATTYAAAATALSTTGNQTYATSAGAVTLKFGTVFTGSTVTFDGKISGAFNWTVNGNATFSVAVGGTAMLALTVNGTSTIDSTVQTINFLTFNGPVILGGGSGAITSPIITFGSTVDDGSAGVNALALTGNATFAGAVGSGAVAGTGAPKSLSVSGTTAVTGTSVGITTTAGQTYSGAVTLGANTTLTGTAIAFSSTVDDATAGKHALTLTNTGKATFTGVVGGAASLGSLSVSGASVVNTTGITTTGNQTYSGAVTVGAPTTLTTGGLVTFQKAVNDTAAGTDTLTVAGNATFAGVVGGTAPLSGLSVSGTSGINAAGVSTTGNQTYTGAVSIGASTTLTAGLVTFGTTVDDATAGTDTLAVAGNATFGGVVGGATPLGSLSVSGTSGINAAGVSTTGNQTYTGAVTVGTSTSLSTGTLTAGAIASTGGVTINDSGAGSIAGPISGSGATLVKTGAGTLTLTGANSYTGATTVSAGALLADNTTGSATGTNTVTVASGATLGGTGTVTGAVVVSGTVAPGGTALLNTGNLSFATPGSQAFSAEVNGTSPGSGYDQVTVTGTVNLTGSTLNLTTGAGLSPVVGTQFVLIANNGTSAVTGTFSGYPEGSAIVVGALTFTISYIGGDGNDVVLTLTRIATTTAVSAASPSTTVAYGTAVTFTATVTAASGTAAPTGSVTFYDNGNSLGTATTAATIGNGFATYTYTTTATQLQVNGGAAHDISAVFTAGPGFGNSTSSGAGDESETITPDPLTVTGVTAANRQYDGGTDAPLNTGAAGLAGTVYGTDDVHLDSSAAVGTFASKDVNTGITVTTSGFALAGAQAGDYVILTQPTATAKITPATLTVVGVTAANRQYDGGTDALLNTGSAGLGGTVYGSDDVHLDSSAAVGTFASKDVNTGITVTTTGFALAGAQAAAGDYVLLTQPTLTANISPVALVITAVTNAKFFDNTTSAAAVPTITSGTIQPGDTADFIETYDTPAVGTGKTLTPSGTVVDGDGGNDYTYTFVSVNTGVIENAVVTTTSVATSRQTVTYGTGFTLTAVVTSASGTPTGSVTFYDDSTGASLGTGTLLSSGDGQSTWTYTTTPTQLDVIAGSNHAIRAVFSPTGSYGSSAGTLSNGETVAPLALTVTGVTAFGKVYDDNVAATLDTTGAALDGVLGTDDARLVSTGVVGSFVSKDVNNGIGVTTAGFALTGTQAGDYTLTQPTASANITPATLTIAGVAAANKVYDGATTAPLTGTPTLVGLYAGDAVTPVSTGAVGTFANKDVNTGILVAITGFTLTGAQAGDYVVAPLTTSANITPATLTVTGVTASDRQYDGLTDVTLNTGSAVLNGTVFGTDDVHLAAGGAAGAFASKDVNTGILVTTSGFALTGNQASDYTVTQPTTTASITPAPLTVTGVTANNKVYDGGTAATLGTARAELVGTVYGSDVVIPNSTVAVGAFASKDVNTGITVTASGFALAGAQAGDYVILTQPTTTANITPATLTVTGVTAGNKVYDGTTTATVNTGGAALSGAIYGSDDVHLAAGGAVGAFASKDVNTGILVTTSGFALTGNQASDYTVTQPTTTASITPATLTVTGATANNRSYDGATDATLNTGGATLTGTIYGSDDVHLAVGGAVGAFTSKDVNAGIAVTTSGFALTGNQAVDYTLTQPTTTANITPATLAVTSVTAGNKVYDGTTTATVNTSGATLTGTIYGSDDVHLAVGGAVGAFTSKDVNAGITVTTSGFALTGNQAVDYTLTQPTATASITPATLTVTGVTAGNKVYDGTTTATLNTGAVALAGAVFGTDDVHLISTGATGTFASKDVNTGIGVTTSGFALIGNQAVDYTLIQPTTTASIAPATLTVTGVTANDRPYDGATDATLNAGRRPWPAPCSGPTTST</sequence>
<name>A0A225DKH5_9BACT</name>
<feature type="domain" description="YDG" evidence="2">
    <location>
        <begin position="1506"/>
        <end position="1590"/>
    </location>
</feature>
<accession>A0A225DKH5</accession>
<reference evidence="4" key="1">
    <citation type="submission" date="2017-06" db="EMBL/GenBank/DDBJ databases">
        <title>Genome analysis of Fimbriiglobus ruber SP5, the first member of the order Planctomycetales with confirmed chitinolytic capability.</title>
        <authorList>
            <person name="Ravin N.V."/>
            <person name="Rakitin A.L."/>
            <person name="Ivanova A.A."/>
            <person name="Beletsky A.V."/>
            <person name="Kulichevskaya I.S."/>
            <person name="Mardanov A.V."/>
            <person name="Dedysh S.N."/>
        </authorList>
    </citation>
    <scope>NUCLEOTIDE SEQUENCE [LARGE SCALE GENOMIC DNA]</scope>
    <source>
        <strain evidence="4">SP5</strain>
    </source>
</reference>
<dbReference type="InterPro" id="IPR011050">
    <property type="entry name" value="Pectin_lyase_fold/virulence"/>
</dbReference>
<gene>
    <name evidence="3" type="ORF">FRUB_05083</name>
</gene>
<feature type="domain" description="YDG" evidence="2">
    <location>
        <begin position="1596"/>
        <end position="1681"/>
    </location>
</feature>
<evidence type="ECO:0000313" key="3">
    <source>
        <dbReference type="EMBL" id="OWK40164.1"/>
    </source>
</evidence>
<feature type="domain" description="YDG" evidence="2">
    <location>
        <begin position="1777"/>
        <end position="1861"/>
    </location>
</feature>
<dbReference type="InterPro" id="IPR041248">
    <property type="entry name" value="YDG"/>
</dbReference>
<evidence type="ECO:0000313" key="4">
    <source>
        <dbReference type="Proteomes" id="UP000214646"/>
    </source>
</evidence>
<feature type="domain" description="YDG" evidence="2">
    <location>
        <begin position="1418"/>
        <end position="1500"/>
    </location>
</feature>